<dbReference type="Pfam" id="PF00893">
    <property type="entry name" value="Multi_Drug_Res"/>
    <property type="match status" value="1"/>
</dbReference>
<reference evidence="2" key="1">
    <citation type="journal article" date="2020" name="Nature">
        <title>Giant virus diversity and host interactions through global metagenomics.</title>
        <authorList>
            <person name="Schulz F."/>
            <person name="Roux S."/>
            <person name="Paez-Espino D."/>
            <person name="Jungbluth S."/>
            <person name="Walsh D.A."/>
            <person name="Denef V.J."/>
            <person name="McMahon K.D."/>
            <person name="Konstantinidis K.T."/>
            <person name="Eloe-Fadrosh E.A."/>
            <person name="Kyrpides N.C."/>
            <person name="Woyke T."/>
        </authorList>
    </citation>
    <scope>NUCLEOTIDE SEQUENCE</scope>
    <source>
        <strain evidence="2">GVMAG-S-1103017-68</strain>
    </source>
</reference>
<sequence length="118" mass="12856">MSDLSASWPAVIGFIILLTGLEVAAEVMLKPHGDNGYGALVALGCMSYVAIGLLLAFVLRQMPDKLGVINTIWQALNIVLVFSVSFLWFGEDFHWMQYTGVVVAMLAAVLMVVPELQK</sequence>
<dbReference type="EMBL" id="MN740856">
    <property type="protein sequence ID" value="QHU15402.1"/>
    <property type="molecule type" value="Genomic_DNA"/>
</dbReference>
<dbReference type="InterPro" id="IPR045324">
    <property type="entry name" value="Small_multidrug_res"/>
</dbReference>
<accession>A0A6C0KBL9</accession>
<feature type="transmembrane region" description="Helical" evidence="1">
    <location>
        <begin position="71"/>
        <end position="89"/>
    </location>
</feature>
<dbReference type="AlphaFoldDB" id="A0A6C0KBL9"/>
<name>A0A6C0KBL9_9ZZZZ</name>
<keyword evidence="1" id="KW-0472">Membrane</keyword>
<dbReference type="SUPFAM" id="SSF103481">
    <property type="entry name" value="Multidrug resistance efflux transporter EmrE"/>
    <property type="match status" value="1"/>
</dbReference>
<evidence type="ECO:0000256" key="1">
    <source>
        <dbReference type="SAM" id="Phobius"/>
    </source>
</evidence>
<dbReference type="Gene3D" id="1.10.3730.20">
    <property type="match status" value="1"/>
</dbReference>
<feature type="transmembrane region" description="Helical" evidence="1">
    <location>
        <begin position="35"/>
        <end position="59"/>
    </location>
</feature>
<evidence type="ECO:0000313" key="2">
    <source>
        <dbReference type="EMBL" id="QHU15402.1"/>
    </source>
</evidence>
<proteinExistence type="predicted"/>
<keyword evidence="1" id="KW-1133">Transmembrane helix</keyword>
<dbReference type="GO" id="GO:0022857">
    <property type="term" value="F:transmembrane transporter activity"/>
    <property type="evidence" value="ECO:0007669"/>
    <property type="project" value="InterPro"/>
</dbReference>
<evidence type="ECO:0008006" key="3">
    <source>
        <dbReference type="Google" id="ProtNLM"/>
    </source>
</evidence>
<dbReference type="InterPro" id="IPR037185">
    <property type="entry name" value="EmrE-like"/>
</dbReference>
<feature type="transmembrane region" description="Helical" evidence="1">
    <location>
        <begin position="95"/>
        <end position="113"/>
    </location>
</feature>
<organism evidence="2">
    <name type="scientific">viral metagenome</name>
    <dbReference type="NCBI Taxonomy" id="1070528"/>
    <lineage>
        <taxon>unclassified sequences</taxon>
        <taxon>metagenomes</taxon>
        <taxon>organismal metagenomes</taxon>
    </lineage>
</organism>
<keyword evidence="1" id="KW-0812">Transmembrane</keyword>
<protein>
    <recommendedName>
        <fullName evidence="3">EamA domain-containing protein</fullName>
    </recommendedName>
</protein>
<dbReference type="GO" id="GO:0005886">
    <property type="term" value="C:plasma membrane"/>
    <property type="evidence" value="ECO:0007669"/>
    <property type="project" value="InterPro"/>
</dbReference>